<dbReference type="InParanoid" id="A0A0G4H3V0"/>
<keyword evidence="4" id="KW-1185">Reference proteome</keyword>
<dbReference type="AlphaFoldDB" id="A0A0G4H3V0"/>
<dbReference type="Pfam" id="PF00293">
    <property type="entry name" value="NUDIX"/>
    <property type="match status" value="1"/>
</dbReference>
<accession>A0A0G4H3V0</accession>
<evidence type="ECO:0000313" key="3">
    <source>
        <dbReference type="EMBL" id="CEM38352.1"/>
    </source>
</evidence>
<protein>
    <recommendedName>
        <fullName evidence="2">Nudix hydrolase domain-containing protein</fullName>
    </recommendedName>
</protein>
<feature type="region of interest" description="Disordered" evidence="1">
    <location>
        <begin position="1"/>
        <end position="28"/>
    </location>
</feature>
<organism evidence="3 4">
    <name type="scientific">Vitrella brassicaformis (strain CCMP3155)</name>
    <dbReference type="NCBI Taxonomy" id="1169540"/>
    <lineage>
        <taxon>Eukaryota</taxon>
        <taxon>Sar</taxon>
        <taxon>Alveolata</taxon>
        <taxon>Colpodellida</taxon>
        <taxon>Vitrellaceae</taxon>
        <taxon>Vitrella</taxon>
    </lineage>
</organism>
<dbReference type="Proteomes" id="UP000041254">
    <property type="component" value="Unassembled WGS sequence"/>
</dbReference>
<dbReference type="Gene3D" id="3.90.79.10">
    <property type="entry name" value="Nucleoside Triphosphate Pyrophosphohydrolase"/>
    <property type="match status" value="1"/>
</dbReference>
<dbReference type="VEuPathDB" id="CryptoDB:Vbra_6529"/>
<dbReference type="PhylomeDB" id="A0A0G4H3V0"/>
<dbReference type="SUPFAM" id="SSF55811">
    <property type="entry name" value="Nudix"/>
    <property type="match status" value="1"/>
</dbReference>
<evidence type="ECO:0000313" key="4">
    <source>
        <dbReference type="Proteomes" id="UP000041254"/>
    </source>
</evidence>
<dbReference type="OrthoDB" id="185493at2759"/>
<dbReference type="InterPro" id="IPR015797">
    <property type="entry name" value="NUDIX_hydrolase-like_dom_sf"/>
</dbReference>
<dbReference type="OMA" id="VRCETEE"/>
<dbReference type="InterPro" id="IPR000086">
    <property type="entry name" value="NUDIX_hydrolase_dom"/>
</dbReference>
<proteinExistence type="predicted"/>
<name>A0A0G4H3V0_VITBC</name>
<feature type="domain" description="Nudix hydrolase" evidence="2">
    <location>
        <begin position="75"/>
        <end position="181"/>
    </location>
</feature>
<reference evidence="3 4" key="1">
    <citation type="submission" date="2014-11" db="EMBL/GenBank/DDBJ databases">
        <authorList>
            <person name="Zhu J."/>
            <person name="Qi W."/>
            <person name="Song R."/>
        </authorList>
    </citation>
    <scope>NUCLEOTIDE SEQUENCE [LARGE SCALE GENOMIC DNA]</scope>
</reference>
<dbReference type="EMBL" id="CDMY01000982">
    <property type="protein sequence ID" value="CEM38352.1"/>
    <property type="molecule type" value="Genomic_DNA"/>
</dbReference>
<feature type="compositionally biased region" description="Polar residues" evidence="1">
    <location>
        <begin position="18"/>
        <end position="28"/>
    </location>
</feature>
<evidence type="ECO:0000259" key="2">
    <source>
        <dbReference type="Pfam" id="PF00293"/>
    </source>
</evidence>
<sequence>MAKEPTSRVKAQGRPENAPNSDPNSAHFFTTDVREPFKVIGEQMVYQGWKNVMHRTIELPNGKTTRYDINHSDCPAVFVVPWDTQKKTTIFAEEYYPGPNQWKKGFVAGLYERKKHESPLHAAKLELEEEAHLVGGKWINLINERGVMDYEKYSDQIFYAFLCLDPVHTDDPRPLDDSEVIYLHRDVPAKAVLEGALHGHFTVTTSLAALLAIEKLREIGELPKDFSLALGA</sequence>
<evidence type="ECO:0000256" key="1">
    <source>
        <dbReference type="SAM" id="MobiDB-lite"/>
    </source>
</evidence>
<gene>
    <name evidence="3" type="ORF">Vbra_6529</name>
</gene>